<dbReference type="HOGENOM" id="CLU_3433312_0_0_1"/>
<name>A0A0E0M8T5_ORYPU</name>
<sequence length="16" mass="1767">MFPDNVFHLDLASSAC</sequence>
<dbReference type="EnsemblPlants" id="OPUNC10G11770.1">
    <property type="protein sequence ID" value="OPUNC10G11770.1"/>
    <property type="gene ID" value="OPUNC10G11770"/>
</dbReference>
<dbReference type="AlphaFoldDB" id="A0A0E0M8T5"/>
<evidence type="ECO:0000313" key="1">
    <source>
        <dbReference type="EnsemblPlants" id="OPUNC10G11770.1"/>
    </source>
</evidence>
<reference evidence="1" key="2">
    <citation type="submission" date="2018-05" db="EMBL/GenBank/DDBJ databases">
        <title>OpunRS2 (Oryza punctata Reference Sequence Version 2).</title>
        <authorList>
            <person name="Zhang J."/>
            <person name="Kudrna D."/>
            <person name="Lee S."/>
            <person name="Talag J."/>
            <person name="Welchert J."/>
            <person name="Wing R.A."/>
        </authorList>
    </citation>
    <scope>NUCLEOTIDE SEQUENCE [LARGE SCALE GENOMIC DNA]</scope>
</reference>
<dbReference type="Proteomes" id="UP000026962">
    <property type="component" value="Chromosome 10"/>
</dbReference>
<keyword evidence="2" id="KW-1185">Reference proteome</keyword>
<accession>A0A0E0M8T5</accession>
<reference evidence="1" key="1">
    <citation type="submission" date="2015-04" db="UniProtKB">
        <authorList>
            <consortium name="EnsemblPlants"/>
        </authorList>
    </citation>
    <scope>IDENTIFICATION</scope>
</reference>
<protein>
    <submittedName>
        <fullName evidence="1">Uncharacterized protein</fullName>
    </submittedName>
</protein>
<dbReference type="Gramene" id="OPUNC10G11770.1">
    <property type="protein sequence ID" value="OPUNC10G11770.1"/>
    <property type="gene ID" value="OPUNC10G11770"/>
</dbReference>
<evidence type="ECO:0000313" key="2">
    <source>
        <dbReference type="Proteomes" id="UP000026962"/>
    </source>
</evidence>
<proteinExistence type="predicted"/>
<organism evidence="1">
    <name type="scientific">Oryza punctata</name>
    <name type="common">Red rice</name>
    <dbReference type="NCBI Taxonomy" id="4537"/>
    <lineage>
        <taxon>Eukaryota</taxon>
        <taxon>Viridiplantae</taxon>
        <taxon>Streptophyta</taxon>
        <taxon>Embryophyta</taxon>
        <taxon>Tracheophyta</taxon>
        <taxon>Spermatophyta</taxon>
        <taxon>Magnoliopsida</taxon>
        <taxon>Liliopsida</taxon>
        <taxon>Poales</taxon>
        <taxon>Poaceae</taxon>
        <taxon>BOP clade</taxon>
        <taxon>Oryzoideae</taxon>
        <taxon>Oryzeae</taxon>
        <taxon>Oryzinae</taxon>
        <taxon>Oryza</taxon>
    </lineage>
</organism>